<dbReference type="STRING" id="1173022.Cri9333_4045"/>
<dbReference type="PROSITE" id="PS51257">
    <property type="entry name" value="PROKAR_LIPOPROTEIN"/>
    <property type="match status" value="1"/>
</dbReference>
<gene>
    <name evidence="2" type="ORF">Cri9333_4045</name>
</gene>
<protein>
    <recommendedName>
        <fullName evidence="4">Low temperature-induced protein</fullName>
    </recommendedName>
</protein>
<dbReference type="OrthoDB" id="466956at2"/>
<evidence type="ECO:0008006" key="4">
    <source>
        <dbReference type="Google" id="ProtNLM"/>
    </source>
</evidence>
<sequence length="130" mass="14385">MTMKNQFPILTKLFSRTSLTVLAGIGFASCLLPQVSWAQAAYPTYSTQVDEFKTQEQDPLTGSNNGGFNPLDLIHRANLGALRTYEEFSAEQNTNLNSATDDFKKQQLEMIRKMNQNSATGSGSSVQKKN</sequence>
<evidence type="ECO:0000313" key="2">
    <source>
        <dbReference type="EMBL" id="AFZ14850.1"/>
    </source>
</evidence>
<keyword evidence="3" id="KW-1185">Reference proteome</keyword>
<dbReference type="Proteomes" id="UP000010472">
    <property type="component" value="Chromosome"/>
</dbReference>
<organism evidence="2 3">
    <name type="scientific">Crinalium epipsammum PCC 9333</name>
    <dbReference type="NCBI Taxonomy" id="1173022"/>
    <lineage>
        <taxon>Bacteria</taxon>
        <taxon>Bacillati</taxon>
        <taxon>Cyanobacteriota</taxon>
        <taxon>Cyanophyceae</taxon>
        <taxon>Gomontiellales</taxon>
        <taxon>Gomontiellaceae</taxon>
        <taxon>Crinalium</taxon>
    </lineage>
</organism>
<name>K9W5U6_9CYAN</name>
<evidence type="ECO:0000256" key="1">
    <source>
        <dbReference type="SAM" id="SignalP"/>
    </source>
</evidence>
<accession>K9W5U6</accession>
<proteinExistence type="predicted"/>
<dbReference type="RefSeq" id="WP_015204949.1">
    <property type="nucleotide sequence ID" value="NC_019753.1"/>
</dbReference>
<dbReference type="KEGG" id="cep:Cri9333_4045"/>
<feature type="signal peptide" evidence="1">
    <location>
        <begin position="1"/>
        <end position="23"/>
    </location>
</feature>
<dbReference type="eggNOG" id="ENOG50339PS">
    <property type="taxonomic scope" value="Bacteria"/>
</dbReference>
<dbReference type="HOGENOM" id="CLU_166136_0_0_3"/>
<reference evidence="2 3" key="1">
    <citation type="submission" date="2012-06" db="EMBL/GenBank/DDBJ databases">
        <title>Finished chromosome of genome of Crinalium epipsammum PCC 9333.</title>
        <authorList>
            <consortium name="US DOE Joint Genome Institute"/>
            <person name="Gugger M."/>
            <person name="Coursin T."/>
            <person name="Rippka R."/>
            <person name="Tandeau De Marsac N."/>
            <person name="Huntemann M."/>
            <person name="Wei C.-L."/>
            <person name="Han J."/>
            <person name="Detter J.C."/>
            <person name="Han C."/>
            <person name="Tapia R."/>
            <person name="Davenport K."/>
            <person name="Daligault H."/>
            <person name="Erkkila T."/>
            <person name="Gu W."/>
            <person name="Munk A.C.C."/>
            <person name="Teshima H."/>
            <person name="Xu Y."/>
            <person name="Chain P."/>
            <person name="Chen A."/>
            <person name="Krypides N."/>
            <person name="Mavromatis K."/>
            <person name="Markowitz V."/>
            <person name="Szeto E."/>
            <person name="Ivanova N."/>
            <person name="Mikhailova N."/>
            <person name="Ovchinnikova G."/>
            <person name="Pagani I."/>
            <person name="Pati A."/>
            <person name="Goodwin L."/>
            <person name="Peters L."/>
            <person name="Pitluck S."/>
            <person name="Woyke T."/>
            <person name="Kerfeld C."/>
        </authorList>
    </citation>
    <scope>NUCLEOTIDE SEQUENCE [LARGE SCALE GENOMIC DNA]</scope>
    <source>
        <strain evidence="2 3">PCC 9333</strain>
    </source>
</reference>
<feature type="chain" id="PRO_5003937829" description="Low temperature-induced protein" evidence="1">
    <location>
        <begin position="24"/>
        <end position="130"/>
    </location>
</feature>
<dbReference type="AlphaFoldDB" id="K9W5U6"/>
<evidence type="ECO:0000313" key="3">
    <source>
        <dbReference type="Proteomes" id="UP000010472"/>
    </source>
</evidence>
<dbReference type="EMBL" id="CP003620">
    <property type="protein sequence ID" value="AFZ14850.1"/>
    <property type="molecule type" value="Genomic_DNA"/>
</dbReference>
<keyword evidence="1" id="KW-0732">Signal</keyword>